<dbReference type="Pfam" id="PF01712">
    <property type="entry name" value="dNK"/>
    <property type="match status" value="1"/>
</dbReference>
<organism evidence="17">
    <name type="scientific">Strongyloides stercoralis</name>
    <name type="common">Threadworm</name>
    <dbReference type="NCBI Taxonomy" id="6248"/>
    <lineage>
        <taxon>Eukaryota</taxon>
        <taxon>Metazoa</taxon>
        <taxon>Ecdysozoa</taxon>
        <taxon>Nematoda</taxon>
        <taxon>Chromadorea</taxon>
        <taxon>Rhabditida</taxon>
        <taxon>Tylenchina</taxon>
        <taxon>Panagrolaimomorpha</taxon>
        <taxon>Strongyloidoidea</taxon>
        <taxon>Strongyloididae</taxon>
        <taxon>Strongyloides</taxon>
    </lineage>
</organism>
<dbReference type="InterPro" id="IPR031314">
    <property type="entry name" value="DNK_dom"/>
</dbReference>
<evidence type="ECO:0000256" key="9">
    <source>
        <dbReference type="ARBA" id="ARBA00022827"/>
    </source>
</evidence>
<dbReference type="STRING" id="6248.A0A0K0E7H5"/>
<accession>A0A0K0E7H5</accession>
<dbReference type="Gene3D" id="3.40.50.300">
    <property type="entry name" value="P-loop containing nucleotide triphosphate hydrolases"/>
    <property type="match status" value="1"/>
</dbReference>
<keyword evidence="6" id="KW-0813">Transport</keyword>
<feature type="domain" description="Deoxynucleoside kinase" evidence="15">
    <location>
        <begin position="82"/>
        <end position="320"/>
    </location>
</feature>
<keyword evidence="11" id="KW-0249">Electron transport</keyword>
<dbReference type="GO" id="GO:0005759">
    <property type="term" value="C:mitochondrial matrix"/>
    <property type="evidence" value="ECO:0007669"/>
    <property type="project" value="UniProtKB-SubCell"/>
</dbReference>
<dbReference type="SUPFAM" id="SSF52540">
    <property type="entry name" value="P-loop containing nucleoside triphosphate hydrolases"/>
    <property type="match status" value="1"/>
</dbReference>
<evidence type="ECO:0000256" key="12">
    <source>
        <dbReference type="ARBA" id="ARBA00023128"/>
    </source>
</evidence>
<keyword evidence="16" id="KW-1185">Reference proteome</keyword>
<evidence type="ECO:0000256" key="5">
    <source>
        <dbReference type="ARBA" id="ARBA00017279"/>
    </source>
</evidence>
<evidence type="ECO:0000256" key="14">
    <source>
        <dbReference type="ARBA" id="ARBA00032828"/>
    </source>
</evidence>
<comment type="similarity">
    <text evidence="4">Belongs to the complex I NDUFA10 subunit family.</text>
</comment>
<evidence type="ECO:0000256" key="10">
    <source>
        <dbReference type="ARBA" id="ARBA00022946"/>
    </source>
</evidence>
<evidence type="ECO:0000313" key="16">
    <source>
        <dbReference type="Proteomes" id="UP000035681"/>
    </source>
</evidence>
<evidence type="ECO:0000259" key="15">
    <source>
        <dbReference type="Pfam" id="PF01712"/>
    </source>
</evidence>
<keyword evidence="10" id="KW-0809">Transit peptide</keyword>
<dbReference type="PANTHER" id="PTHR10513">
    <property type="entry name" value="DEOXYNUCLEOSIDE KINASE"/>
    <property type="match status" value="1"/>
</dbReference>
<evidence type="ECO:0000256" key="2">
    <source>
        <dbReference type="ARBA" id="ARBA00003195"/>
    </source>
</evidence>
<evidence type="ECO:0000313" key="17">
    <source>
        <dbReference type="WBParaSite" id="SSTP_0000545100.1"/>
    </source>
</evidence>
<evidence type="ECO:0000256" key="1">
    <source>
        <dbReference type="ARBA" id="ARBA00001974"/>
    </source>
</evidence>
<comment type="cofactor">
    <cofactor evidence="1">
        <name>FAD</name>
        <dbReference type="ChEBI" id="CHEBI:57692"/>
    </cofactor>
</comment>
<name>A0A0K0E7H5_STRER</name>
<comment type="subcellular location">
    <subcellularLocation>
        <location evidence="3">Mitochondrion matrix</location>
    </subcellularLocation>
</comment>
<dbReference type="AlphaFoldDB" id="A0A0K0E7H5"/>
<evidence type="ECO:0000256" key="11">
    <source>
        <dbReference type="ARBA" id="ARBA00022982"/>
    </source>
</evidence>
<dbReference type="PIRSF" id="PIRSF000543">
    <property type="entry name" value="NADH_UQ_42KD"/>
    <property type="match status" value="1"/>
</dbReference>
<comment type="function">
    <text evidence="2">Accessory subunit of the mitochondrial membrane respiratory chain NADH dehydrogenase (Complex I), that is believed not to be involved in catalysis. Complex I functions in the transfer of electrons from NADH to the respiratory chain. The immediate electron acceptor for the enzyme is believed to be ubiquinone.</text>
</comment>
<dbReference type="InterPro" id="IPR050566">
    <property type="entry name" value="Deoxyribonucleoside_kinase"/>
</dbReference>
<dbReference type="InterPro" id="IPR027417">
    <property type="entry name" value="P-loop_NTPase"/>
</dbReference>
<keyword evidence="8" id="KW-0679">Respiratory chain</keyword>
<keyword evidence="7" id="KW-0285">Flavoprotein</keyword>
<dbReference type="PANTHER" id="PTHR10513:SF15">
    <property type="entry name" value="NADH DEHYDROGENASE [UBIQUINONE] 1 ALPHA SUBCOMPLEX SUBUNIT 10, MITOCHONDRIAL"/>
    <property type="match status" value="1"/>
</dbReference>
<proteinExistence type="inferred from homology"/>
<dbReference type="Proteomes" id="UP000035681">
    <property type="component" value="Unplaced"/>
</dbReference>
<keyword evidence="9" id="KW-0274">FAD</keyword>
<evidence type="ECO:0000256" key="13">
    <source>
        <dbReference type="ARBA" id="ARBA00032628"/>
    </source>
</evidence>
<keyword evidence="12" id="KW-0496">Mitochondrion</keyword>
<evidence type="ECO:0000256" key="7">
    <source>
        <dbReference type="ARBA" id="ARBA00022630"/>
    </source>
</evidence>
<protein>
    <recommendedName>
        <fullName evidence="5">NADH dehydrogenase [ubiquinone] 1 alpha subcomplex subunit 10, mitochondrial</fullName>
    </recommendedName>
    <alternativeName>
        <fullName evidence="14">Complex I-42kD</fullName>
    </alternativeName>
    <alternativeName>
        <fullName evidence="13">NADH-ubiquinone oxidoreductase 42 kDa subunit</fullName>
    </alternativeName>
</protein>
<evidence type="ECO:0000256" key="3">
    <source>
        <dbReference type="ARBA" id="ARBA00004305"/>
    </source>
</evidence>
<dbReference type="InterPro" id="IPR015828">
    <property type="entry name" value="NDUFA10"/>
</dbReference>
<dbReference type="WBParaSite" id="TCONS_00001652.p1">
    <property type="protein sequence ID" value="TCONS_00001652.p1"/>
    <property type="gene ID" value="XLOC_001531"/>
</dbReference>
<evidence type="ECO:0000256" key="8">
    <source>
        <dbReference type="ARBA" id="ARBA00022660"/>
    </source>
</evidence>
<evidence type="ECO:0000256" key="6">
    <source>
        <dbReference type="ARBA" id="ARBA00022448"/>
    </source>
</evidence>
<dbReference type="WBParaSite" id="SSTP_0000545100.1">
    <property type="protein sequence ID" value="SSTP_0000545100.1"/>
    <property type="gene ID" value="SSTP_0000545100"/>
</dbReference>
<dbReference type="GO" id="GO:0006120">
    <property type="term" value="P:mitochondrial electron transport, NADH to ubiquinone"/>
    <property type="evidence" value="ECO:0007669"/>
    <property type="project" value="InterPro"/>
</dbReference>
<reference evidence="17" key="1">
    <citation type="submission" date="2015-08" db="UniProtKB">
        <authorList>
            <consortium name="WormBaseParasite"/>
        </authorList>
    </citation>
    <scope>IDENTIFICATION</scope>
</reference>
<sequence>MLGSLKALQGGVIRLVAPTSSLLKSVSPVQQVLSSRNIVLKSHLDLPEDYPEPFPYKEERLTLTKCVLDGTQKRFHQNSRLIVVEGNVGCEKENVAKELADQFGMLYMPEFKMQDILIDRYGNDLRDYYHLFPKSFRIPDEEMFCKNPYSDMTAVMSERIFNCKFDQYLNALAHILNTGQGVVLERSPYSDFVFTNALRANNYIGMEYFRFYYYLRKSAIPELLFWPHLVVYLEKPVEKCLENIKKTGSDAKIATMNEKYLKTIEDSYKDCLREYRRHSKILVYDWSKEGNVDIVVEDIERMDFDFFEWHTNEVFETWHEPVDEVQWAKRRVHVTEKSQARHHAFSGILTHEVGELYINPRDAAHFVDVMKREVLKSPYGYGYIKERGDDYMHSKNYLGFNSQLPEVWYDYFFREAYYDKCITLEGHTDRKADYYDPDYLHHH</sequence>
<evidence type="ECO:0000256" key="4">
    <source>
        <dbReference type="ARBA" id="ARBA00008606"/>
    </source>
</evidence>